<dbReference type="InterPro" id="IPR036388">
    <property type="entry name" value="WH-like_DNA-bd_sf"/>
</dbReference>
<dbReference type="GO" id="GO:0016740">
    <property type="term" value="F:transferase activity"/>
    <property type="evidence" value="ECO:0007669"/>
    <property type="project" value="UniProtKB-KW"/>
</dbReference>
<dbReference type="CDD" id="cd20347">
    <property type="entry name" value="BRcat_RBR_CUL9"/>
    <property type="match status" value="1"/>
</dbReference>
<dbReference type="Ensembl" id="ENSCINT00000034381.1">
    <property type="protein sequence ID" value="ENSCINP00000030869.1"/>
    <property type="gene ID" value="ENSCING00000022464.1"/>
</dbReference>
<dbReference type="Gene3D" id="1.20.120.1750">
    <property type="match status" value="1"/>
</dbReference>
<keyword evidence="5" id="KW-0833">Ubl conjugation pathway</keyword>
<keyword evidence="1" id="KW-0808">Transferase</keyword>
<dbReference type="GeneTree" id="ENSGT00940000153954"/>
<feature type="region of interest" description="Disordered" evidence="8">
    <location>
        <begin position="1356"/>
        <end position="1432"/>
    </location>
</feature>
<keyword evidence="4 7" id="KW-0863">Zinc-finger</keyword>
<keyword evidence="6" id="KW-0862">Zinc</keyword>
<dbReference type="CDD" id="cd20359">
    <property type="entry name" value="Rcat_RBR_CUL9"/>
    <property type="match status" value="1"/>
</dbReference>
<dbReference type="SUPFAM" id="SSF46785">
    <property type="entry name" value="Winged helix' DNA-binding domain"/>
    <property type="match status" value="1"/>
</dbReference>
<feature type="domain" description="RING-type" evidence="11">
    <location>
        <begin position="975"/>
        <end position="1191"/>
    </location>
</feature>
<organism evidence="12 13">
    <name type="scientific">Ciona intestinalis</name>
    <name type="common">Transparent sea squirt</name>
    <name type="synonym">Ascidia intestinalis</name>
    <dbReference type="NCBI Taxonomy" id="7719"/>
    <lineage>
        <taxon>Eukaryota</taxon>
        <taxon>Metazoa</taxon>
        <taxon>Chordata</taxon>
        <taxon>Tunicata</taxon>
        <taxon>Ascidiacea</taxon>
        <taxon>Phlebobranchia</taxon>
        <taxon>Cionidae</taxon>
        <taxon>Ciona</taxon>
    </lineage>
</organism>
<evidence type="ECO:0000313" key="12">
    <source>
        <dbReference type="Ensembl" id="ENSCINP00000030869.1"/>
    </source>
</evidence>
<dbReference type="PROSITE" id="PS50089">
    <property type="entry name" value="ZF_RING_2"/>
    <property type="match status" value="1"/>
</dbReference>
<evidence type="ECO:0000256" key="8">
    <source>
        <dbReference type="SAM" id="MobiDB-lite"/>
    </source>
</evidence>
<dbReference type="Gene3D" id="3.30.40.10">
    <property type="entry name" value="Zinc/RING finger domain, C3HC4 (zinc finger)"/>
    <property type="match status" value="1"/>
</dbReference>
<dbReference type="SUPFAM" id="SSF75632">
    <property type="entry name" value="Cullin homology domain"/>
    <property type="match status" value="1"/>
</dbReference>
<feature type="domain" description="DOC" evidence="10">
    <location>
        <begin position="91"/>
        <end position="270"/>
    </location>
</feature>
<proteinExistence type="predicted"/>
<dbReference type="SUPFAM" id="SSF49785">
    <property type="entry name" value="Galactose-binding domain-like"/>
    <property type="match status" value="1"/>
</dbReference>
<keyword evidence="2" id="KW-0479">Metal-binding</keyword>
<dbReference type="PANTHER" id="PTHR22771:SF4">
    <property type="entry name" value="CULLIN 7-RELATED"/>
    <property type="match status" value="1"/>
</dbReference>
<evidence type="ECO:0000256" key="1">
    <source>
        <dbReference type="ARBA" id="ARBA00022679"/>
    </source>
</evidence>
<dbReference type="SUPFAM" id="SSF57850">
    <property type="entry name" value="RING/U-box"/>
    <property type="match status" value="2"/>
</dbReference>
<dbReference type="InterPro" id="IPR047560">
    <property type="entry name" value="Rcat_RBR_CUL9"/>
</dbReference>
<dbReference type="InterPro" id="IPR004939">
    <property type="entry name" value="APC_su10/DOC_dom"/>
</dbReference>
<dbReference type="HOGENOM" id="CLU_245006_0_0_1"/>
<protein>
    <recommendedName>
        <fullName evidence="14">RBR-type E3 ubiquitin transferase</fullName>
    </recommendedName>
</protein>
<reference evidence="12" key="2">
    <citation type="journal article" date="2008" name="Genome Biol.">
        <title>Improved genome assembly and evidence-based global gene model set for the chordate Ciona intestinalis: new insight into intron and operon populations.</title>
        <authorList>
            <person name="Satou Y."/>
            <person name="Mineta K."/>
            <person name="Ogasawara M."/>
            <person name="Sasakura Y."/>
            <person name="Shoguchi E."/>
            <person name="Ueno K."/>
            <person name="Yamada L."/>
            <person name="Matsumoto J."/>
            <person name="Wasserscheid J."/>
            <person name="Dewar K."/>
            <person name="Wiley G.B."/>
            <person name="Macmil S.L."/>
            <person name="Roe B.A."/>
            <person name="Zeller R.W."/>
            <person name="Hastings K.E."/>
            <person name="Lemaire P."/>
            <person name="Lindquist E."/>
            <person name="Endo T."/>
            <person name="Hotta K."/>
            <person name="Inaba K."/>
        </authorList>
    </citation>
    <scope>NUCLEOTIDE SEQUENCE [LARGE SCALE GENOMIC DNA]</scope>
    <source>
        <strain evidence="12">wild type</strain>
    </source>
</reference>
<evidence type="ECO:0000313" key="13">
    <source>
        <dbReference type="Proteomes" id="UP000008144"/>
    </source>
</evidence>
<dbReference type="STRING" id="7719.ENSCINP00000030869"/>
<dbReference type="InParanoid" id="H2XMI6"/>
<dbReference type="EMBL" id="EAAA01001966">
    <property type="status" value="NOT_ANNOTATED_CDS"/>
    <property type="molecule type" value="Genomic_DNA"/>
</dbReference>
<sequence>QVAEDIVAVLYQLADLDKDFAVELCSLDAKQTINRLLDKHTSIPKTVELRDLIGSCEKQRILHNKLLAVVLGGCISTALQCVEEARNRCSDINIPLFSQLLENLCKGADVEMKEERCWERLEASTNQRHVLKLTDGNPKTYWESNGSSGGHWVNVYIKKGVIIRKMTITVAQEDSSYMPSRIVVLGGTSPLDVSTQLSCINVMSSDREVVLLENMKKFWPMVRISVRRCQQGGIDTRLHCLEVVGPKPSFWPILRRQLYVRTSLSYSVQAHVWATEACRGNTEDLKQHQILDVPAIKYEQGFADNFLPNSECATVLGQACRVALSSPVFSVLLKTEGEEKQSLLHKLLLAYVTADKDEDRVFTLKMRKLCRFLMDLDAGIPSPASSKAPESGSKENSSTWSRKVQPRSGKSDVALCWASIVFSQFSEIIKNSFSNLQEPLQPSECFKLVEKILSKYKFLQQSMKNIFGPKSHVSIMLATGIWRSFLSLTLETSVRLSYVLSCVIDTIIETYSFKSRPNLLRLKELLPISSGTDFCHVFEHLYSLFMMERLIRDPPCLEVEEECCGYLLPCFSKHQPSNLLQDAVYSNQLHERFISKTLEEHDIDSKNRDQKWGQYLFLLDGGFRTLIFRQNVTSFSVVQKGVVGKYLSRLDCRLYSLMHSFERFYRGQREESCLRLTAASNQTIKWTGEGYAVVFDTLTNKEIRVTTVQMILLLYFNENKVVDLEDWKLAFPNQWKVALDVLLKKKVVREVGDGKFEACEEVLEDLDCSPDVYAPIRSLWNKTEKIKQHHDRRSSIIDCKIIKKMKQKTECLSDEIIEEVLRKSTEEEDGFIPEVEHIQARCEHLINLGYLTRISRRSIRYNIDSIVNPSAGQLTFLTTARPLKAWESETEVSVLPSLPIHSNTLTSDQVITEIRTEISRLAEILSESVETAEALLLQFDWHSDKLIESYAVARETTLASVGISENSPQKSAEIGSMSCPVCMNALEKGDCVSPICGHLCCKTCWRSYLEMQLSLDKSSTTTCPLNDCTVRPTLSLYRFVFGDDSKNVDKYELGLVRSYVDANKQRSWCHNPRGCDRIVQNSGNDVGWCNACGWQTCFACTYVEAHSPASCGHMSQWMDDGGFYEGMNEDARSKHLARLIAKRCPNCQANIEKNDGCLHMKCAKCTHDFCWRCLQPWRPSHRDYYNCGTKVSKLAQAGVKFVEFNKRCRFHHKAKQFAFDLRRRLLSINDSPSPANLQLCLNMCTKLAEFRKVLAYCNVFQYYSVDSEKLDPIGLYSVALENKTLALQEHIGNVLLCCADIQHTVATVKQTDLIKGQRLMNDCEDTVKRLTTFAKQDMKVALPSSTNQTIKVTDGGTVVVTNDEDNTTFGANSRPAGDSQDNDQDEGNLASDDDYEYDQSDDDIFSSSQAMQESDDLEYDDDDDDEDDESDP</sequence>
<dbReference type="InterPro" id="IPR036390">
    <property type="entry name" value="WH_DNA-bd_sf"/>
</dbReference>
<dbReference type="InterPro" id="IPR044066">
    <property type="entry name" value="TRIAD_supradom"/>
</dbReference>
<dbReference type="PROSITE" id="PS51284">
    <property type="entry name" value="DOC"/>
    <property type="match status" value="1"/>
</dbReference>
<evidence type="ECO:0008006" key="14">
    <source>
        <dbReference type="Google" id="ProtNLM"/>
    </source>
</evidence>
<dbReference type="InterPro" id="IPR001841">
    <property type="entry name" value="Znf_RING"/>
</dbReference>
<dbReference type="Gene3D" id="2.60.120.260">
    <property type="entry name" value="Galactose-binding domain-like"/>
    <property type="match status" value="1"/>
</dbReference>
<evidence type="ECO:0000256" key="5">
    <source>
        <dbReference type="ARBA" id="ARBA00022786"/>
    </source>
</evidence>
<dbReference type="PROSITE" id="PS00518">
    <property type="entry name" value="ZF_RING_1"/>
    <property type="match status" value="1"/>
</dbReference>
<dbReference type="PANTHER" id="PTHR22771">
    <property type="entry name" value="CULLIN AND GALACTOSE-BINDING DOMAIN-CONTAINING"/>
    <property type="match status" value="1"/>
</dbReference>
<name>H2XMI6_CIOIN</name>
<dbReference type="Proteomes" id="UP000008144">
    <property type="component" value="Chromosome 4"/>
</dbReference>
<dbReference type="InterPro" id="IPR017907">
    <property type="entry name" value="Znf_RING_CS"/>
</dbReference>
<dbReference type="SMART" id="SM00647">
    <property type="entry name" value="IBR"/>
    <property type="match status" value="2"/>
</dbReference>
<keyword evidence="13" id="KW-1185">Reference proteome</keyword>
<dbReference type="Pfam" id="PF24742">
    <property type="entry name" value="ARM_CUL7_CUL9"/>
    <property type="match status" value="1"/>
</dbReference>
<dbReference type="FunCoup" id="H2XMI6">
    <property type="interactions" value="28"/>
</dbReference>
<dbReference type="Pfam" id="PF22191">
    <property type="entry name" value="IBR_1"/>
    <property type="match status" value="1"/>
</dbReference>
<dbReference type="SMART" id="SM01337">
    <property type="entry name" value="APC10"/>
    <property type="match status" value="1"/>
</dbReference>
<evidence type="ECO:0000259" key="10">
    <source>
        <dbReference type="PROSITE" id="PS51284"/>
    </source>
</evidence>
<evidence type="ECO:0000259" key="9">
    <source>
        <dbReference type="PROSITE" id="PS50089"/>
    </source>
</evidence>
<dbReference type="InterPro" id="IPR045093">
    <property type="entry name" value="Cullin"/>
</dbReference>
<dbReference type="Pfam" id="PF03256">
    <property type="entry name" value="ANAPC10"/>
    <property type="match status" value="1"/>
</dbReference>
<dbReference type="Gene3D" id="3.30.230.130">
    <property type="entry name" value="Cullin, Chain C, Domain 2"/>
    <property type="match status" value="1"/>
</dbReference>
<reference evidence="12" key="3">
    <citation type="submission" date="2025-08" db="UniProtKB">
        <authorList>
            <consortium name="Ensembl"/>
        </authorList>
    </citation>
    <scope>IDENTIFICATION</scope>
</reference>
<dbReference type="InterPro" id="IPR013083">
    <property type="entry name" value="Znf_RING/FYVE/PHD"/>
</dbReference>
<dbReference type="Gene3D" id="1.10.10.10">
    <property type="entry name" value="Winged helix-like DNA-binding domain superfamily/Winged helix DNA-binding domain"/>
    <property type="match status" value="1"/>
</dbReference>
<evidence type="ECO:0000256" key="2">
    <source>
        <dbReference type="ARBA" id="ARBA00022723"/>
    </source>
</evidence>
<keyword evidence="3" id="KW-0677">Repeat</keyword>
<accession>H2XMI6</accession>
<reference evidence="12" key="4">
    <citation type="submission" date="2025-09" db="UniProtKB">
        <authorList>
            <consortium name="Ensembl"/>
        </authorList>
    </citation>
    <scope>IDENTIFICATION</scope>
</reference>
<feature type="domain" description="RING-type" evidence="9">
    <location>
        <begin position="979"/>
        <end position="1027"/>
    </location>
</feature>
<dbReference type="OMA" id="SEAPRRC"/>
<dbReference type="InterPro" id="IPR008979">
    <property type="entry name" value="Galactose-bd-like_sf"/>
</dbReference>
<evidence type="ECO:0000256" key="4">
    <source>
        <dbReference type="ARBA" id="ARBA00022771"/>
    </source>
</evidence>
<dbReference type="Pfam" id="PF01485">
    <property type="entry name" value="IBR"/>
    <property type="match status" value="1"/>
</dbReference>
<feature type="region of interest" description="Disordered" evidence="8">
    <location>
        <begin position="383"/>
        <end position="405"/>
    </location>
</feature>
<dbReference type="GO" id="GO:0008270">
    <property type="term" value="F:zinc ion binding"/>
    <property type="evidence" value="ECO:0007669"/>
    <property type="project" value="UniProtKB-KW"/>
</dbReference>
<feature type="compositionally biased region" description="Acidic residues" evidence="8">
    <location>
        <begin position="1380"/>
        <end position="1404"/>
    </location>
</feature>
<dbReference type="InterPro" id="IPR036317">
    <property type="entry name" value="Cullin_homology_sf"/>
</dbReference>
<reference evidence="13" key="1">
    <citation type="journal article" date="2002" name="Science">
        <title>The draft genome of Ciona intestinalis: insights into chordate and vertebrate origins.</title>
        <authorList>
            <person name="Dehal P."/>
            <person name="Satou Y."/>
            <person name="Campbell R.K."/>
            <person name="Chapman J."/>
            <person name="Degnan B."/>
            <person name="De Tomaso A."/>
            <person name="Davidson B."/>
            <person name="Di Gregorio A."/>
            <person name="Gelpke M."/>
            <person name="Goodstein D.M."/>
            <person name="Harafuji N."/>
            <person name="Hastings K.E."/>
            <person name="Ho I."/>
            <person name="Hotta K."/>
            <person name="Huang W."/>
            <person name="Kawashima T."/>
            <person name="Lemaire P."/>
            <person name="Martinez D."/>
            <person name="Meinertzhagen I.A."/>
            <person name="Necula S."/>
            <person name="Nonaka M."/>
            <person name="Putnam N."/>
            <person name="Rash S."/>
            <person name="Saiga H."/>
            <person name="Satake M."/>
            <person name="Terry A."/>
            <person name="Yamada L."/>
            <person name="Wang H.G."/>
            <person name="Awazu S."/>
            <person name="Azumi K."/>
            <person name="Boore J."/>
            <person name="Branno M."/>
            <person name="Chin-Bow S."/>
            <person name="DeSantis R."/>
            <person name="Doyle S."/>
            <person name="Francino P."/>
            <person name="Keys D.N."/>
            <person name="Haga S."/>
            <person name="Hayashi H."/>
            <person name="Hino K."/>
            <person name="Imai K.S."/>
            <person name="Inaba K."/>
            <person name="Kano S."/>
            <person name="Kobayashi K."/>
            <person name="Kobayashi M."/>
            <person name="Lee B.I."/>
            <person name="Makabe K.W."/>
            <person name="Manohar C."/>
            <person name="Matassi G."/>
            <person name="Medina M."/>
            <person name="Mochizuki Y."/>
            <person name="Mount S."/>
            <person name="Morishita T."/>
            <person name="Miura S."/>
            <person name="Nakayama A."/>
            <person name="Nishizaka S."/>
            <person name="Nomoto H."/>
            <person name="Ohta F."/>
            <person name="Oishi K."/>
            <person name="Rigoutsos I."/>
            <person name="Sano M."/>
            <person name="Sasaki A."/>
            <person name="Sasakura Y."/>
            <person name="Shoguchi E."/>
            <person name="Shin-i T."/>
            <person name="Spagnuolo A."/>
            <person name="Stainier D."/>
            <person name="Suzuki M.M."/>
            <person name="Tassy O."/>
            <person name="Takatori N."/>
            <person name="Tokuoka M."/>
            <person name="Yagi K."/>
            <person name="Yoshizaki F."/>
            <person name="Wada S."/>
            <person name="Zhang C."/>
            <person name="Hyatt P.D."/>
            <person name="Larimer F."/>
            <person name="Detter C."/>
            <person name="Doggett N."/>
            <person name="Glavina T."/>
            <person name="Hawkins T."/>
            <person name="Richardson P."/>
            <person name="Lucas S."/>
            <person name="Kohara Y."/>
            <person name="Levine M."/>
            <person name="Satoh N."/>
            <person name="Rokhsar D.S."/>
        </authorList>
    </citation>
    <scope>NUCLEOTIDE SEQUENCE [LARGE SCALE GENOMIC DNA]</scope>
</reference>
<evidence type="ECO:0000256" key="7">
    <source>
        <dbReference type="PROSITE-ProRule" id="PRU00175"/>
    </source>
</evidence>
<dbReference type="PROSITE" id="PS51873">
    <property type="entry name" value="TRIAD"/>
    <property type="match status" value="1"/>
</dbReference>
<evidence type="ECO:0000259" key="11">
    <source>
        <dbReference type="PROSITE" id="PS51873"/>
    </source>
</evidence>
<evidence type="ECO:0000256" key="3">
    <source>
        <dbReference type="ARBA" id="ARBA00022737"/>
    </source>
</evidence>
<dbReference type="InterPro" id="IPR047561">
    <property type="entry name" value="BRcat_RBR_CUL9"/>
</dbReference>
<feature type="compositionally biased region" description="Acidic residues" evidence="8">
    <location>
        <begin position="1413"/>
        <end position="1432"/>
    </location>
</feature>
<dbReference type="InterPro" id="IPR056405">
    <property type="entry name" value="ARM_CUL7_CUL9"/>
</dbReference>
<dbReference type="InterPro" id="IPR002867">
    <property type="entry name" value="IBR_dom"/>
</dbReference>
<evidence type="ECO:0000256" key="6">
    <source>
        <dbReference type="ARBA" id="ARBA00022833"/>
    </source>
</evidence>